<sequence length="70" mass="7783">MSGTKGSHSHLLANAHNLKLGTSRLQITGDDITNDRIRGVKLDLIKVKSCWARRIKKDKCLHVMIGDGIF</sequence>
<dbReference type="AlphaFoldDB" id="A0AAD6KWQ2"/>
<name>A0AAD6KWQ2_9ROSI</name>
<dbReference type="Proteomes" id="UP001162972">
    <property type="component" value="Chromosome 8"/>
</dbReference>
<evidence type="ECO:0000313" key="1">
    <source>
        <dbReference type="EMBL" id="KAJ6429817.1"/>
    </source>
</evidence>
<dbReference type="EMBL" id="JAPFFJ010000004">
    <property type="protein sequence ID" value="KAJ6429817.1"/>
    <property type="molecule type" value="Genomic_DNA"/>
</dbReference>
<proteinExistence type="predicted"/>
<reference evidence="1 2" key="1">
    <citation type="journal article" date="2023" name="Int. J. Mol. Sci.">
        <title>De Novo Assembly and Annotation of 11 Diverse Shrub Willow (Salix) Genomes Reveals Novel Gene Organization in Sex-Linked Regions.</title>
        <authorList>
            <person name="Hyden B."/>
            <person name="Feng K."/>
            <person name="Yates T.B."/>
            <person name="Jawdy S."/>
            <person name="Cereghino C."/>
            <person name="Smart L.B."/>
            <person name="Muchero W."/>
        </authorList>
    </citation>
    <scope>NUCLEOTIDE SEQUENCE [LARGE SCALE GENOMIC DNA]</scope>
    <source>
        <tissue evidence="1">Shoot tip</tissue>
    </source>
</reference>
<protein>
    <submittedName>
        <fullName evidence="1">Uncharacterized protein</fullName>
    </submittedName>
</protein>
<organism evidence="1 2">
    <name type="scientific">Salix udensis</name>
    <dbReference type="NCBI Taxonomy" id="889485"/>
    <lineage>
        <taxon>Eukaryota</taxon>
        <taxon>Viridiplantae</taxon>
        <taxon>Streptophyta</taxon>
        <taxon>Embryophyta</taxon>
        <taxon>Tracheophyta</taxon>
        <taxon>Spermatophyta</taxon>
        <taxon>Magnoliopsida</taxon>
        <taxon>eudicotyledons</taxon>
        <taxon>Gunneridae</taxon>
        <taxon>Pentapetalae</taxon>
        <taxon>rosids</taxon>
        <taxon>fabids</taxon>
        <taxon>Malpighiales</taxon>
        <taxon>Salicaceae</taxon>
        <taxon>Saliceae</taxon>
        <taxon>Salix</taxon>
    </lineage>
</organism>
<keyword evidence="2" id="KW-1185">Reference proteome</keyword>
<accession>A0AAD6KWQ2</accession>
<evidence type="ECO:0000313" key="2">
    <source>
        <dbReference type="Proteomes" id="UP001162972"/>
    </source>
</evidence>
<gene>
    <name evidence="1" type="ORF">OIU84_021259</name>
</gene>
<comment type="caution">
    <text evidence="1">The sequence shown here is derived from an EMBL/GenBank/DDBJ whole genome shotgun (WGS) entry which is preliminary data.</text>
</comment>